<evidence type="ECO:0000259" key="1">
    <source>
        <dbReference type="Pfam" id="PF13847"/>
    </source>
</evidence>
<sequence>MFIDLKNKTSTQIIEIFEALDAKEGEVIEAEVLESDIERFGYKAFVDLAQLFFMKMLTPVKKDEKSVVLKFYKLKKELSFHKSKENSTEKYGVESQFFQIDKTLQFSFLYHYRQALNFADIKNRKRVLNIGINRGDEFKTIKEMLPYEVFKNKEFVGIDYSSSAIDYAKRDFSDSNVEFICHDVNELKQLNLGRFDLIISIGTLQSSSINFNETFMKIYQEYLNKGGTMVLGFPNCRWIDGEMIYGAKPANYNFSELGVVLQDIIFCKKYLQQKKYRVIVSGKDYIFLSAKKIITK</sequence>
<keyword evidence="2" id="KW-0489">Methyltransferase</keyword>
<dbReference type="CDD" id="cd02440">
    <property type="entry name" value="AdoMet_MTases"/>
    <property type="match status" value="1"/>
</dbReference>
<gene>
    <name evidence="2" type="ORF">FJR47_00705</name>
</gene>
<name>A0AAJ4A269_9BACT</name>
<evidence type="ECO:0000313" key="3">
    <source>
        <dbReference type="Proteomes" id="UP000326061"/>
    </source>
</evidence>
<dbReference type="GO" id="GO:0008168">
    <property type="term" value="F:methyltransferase activity"/>
    <property type="evidence" value="ECO:0007669"/>
    <property type="project" value="UniProtKB-KW"/>
</dbReference>
<accession>A0AAJ4A269</accession>
<dbReference type="InterPro" id="IPR029063">
    <property type="entry name" value="SAM-dependent_MTases_sf"/>
</dbReference>
<reference evidence="3" key="1">
    <citation type="submission" date="2019-06" db="EMBL/GenBank/DDBJ databases">
        <title>Sulfurimonas gotlandica sp. nov., a chemoautotrophic and psychrotolerant epsilonproteobacterium isolated from a pelagic redoxcline, and an emended description of the genus Sulfurimonas.</title>
        <authorList>
            <person name="Wang S."/>
            <person name="Jiang L."/>
            <person name="Shao Z."/>
        </authorList>
    </citation>
    <scope>NUCLEOTIDE SEQUENCE [LARGE SCALE GENOMIC DNA]</scope>
    <source>
        <strain evidence="3">1-1N</strain>
    </source>
</reference>
<dbReference type="EMBL" id="CP041166">
    <property type="protein sequence ID" value="QFR42513.1"/>
    <property type="molecule type" value="Genomic_DNA"/>
</dbReference>
<dbReference type="PANTHER" id="PTHR43861">
    <property type="entry name" value="TRANS-ACONITATE 2-METHYLTRANSFERASE-RELATED"/>
    <property type="match status" value="1"/>
</dbReference>
<dbReference type="Gene3D" id="3.40.50.150">
    <property type="entry name" value="Vaccinia Virus protein VP39"/>
    <property type="match status" value="1"/>
</dbReference>
<evidence type="ECO:0000313" key="2">
    <source>
        <dbReference type="EMBL" id="QFR42513.1"/>
    </source>
</evidence>
<proteinExistence type="predicted"/>
<dbReference type="KEGG" id="suln:FJR47_00705"/>
<dbReference type="SUPFAM" id="SSF53335">
    <property type="entry name" value="S-adenosyl-L-methionine-dependent methyltransferases"/>
    <property type="match status" value="1"/>
</dbReference>
<keyword evidence="2" id="KW-0808">Transferase</keyword>
<feature type="domain" description="Methyltransferase" evidence="1">
    <location>
        <begin position="124"/>
        <end position="235"/>
    </location>
</feature>
<dbReference type="Proteomes" id="UP000326061">
    <property type="component" value="Chromosome"/>
</dbReference>
<dbReference type="GO" id="GO:0032259">
    <property type="term" value="P:methylation"/>
    <property type="evidence" value="ECO:0007669"/>
    <property type="project" value="UniProtKB-KW"/>
</dbReference>
<dbReference type="RefSeq" id="WP_152298584.1">
    <property type="nucleotide sequence ID" value="NZ_CP041166.1"/>
</dbReference>
<dbReference type="InterPro" id="IPR025714">
    <property type="entry name" value="Methyltranfer_dom"/>
</dbReference>
<organism evidence="2 3">
    <name type="scientific">Sulfurimonas xiamenensis</name>
    <dbReference type="NCBI Taxonomy" id="2590021"/>
    <lineage>
        <taxon>Bacteria</taxon>
        <taxon>Pseudomonadati</taxon>
        <taxon>Campylobacterota</taxon>
        <taxon>Epsilonproteobacteria</taxon>
        <taxon>Campylobacterales</taxon>
        <taxon>Sulfurimonadaceae</taxon>
        <taxon>Sulfurimonas</taxon>
    </lineage>
</organism>
<protein>
    <submittedName>
        <fullName evidence="2">Methyltransferase domain-containing protein</fullName>
    </submittedName>
</protein>
<dbReference type="AlphaFoldDB" id="A0AAJ4A269"/>
<dbReference type="Pfam" id="PF13847">
    <property type="entry name" value="Methyltransf_31"/>
    <property type="match status" value="1"/>
</dbReference>
<keyword evidence="3" id="KW-1185">Reference proteome</keyword>